<keyword evidence="18" id="KW-1185">Reference proteome</keyword>
<evidence type="ECO:0000256" key="5">
    <source>
        <dbReference type="ARBA" id="ARBA00022741"/>
    </source>
</evidence>
<dbReference type="GO" id="GO:0005524">
    <property type="term" value="F:ATP binding"/>
    <property type="evidence" value="ECO:0007669"/>
    <property type="project" value="UniProtKB-KW"/>
</dbReference>
<dbReference type="Gene3D" id="2.30.30.140">
    <property type="match status" value="2"/>
</dbReference>
<reference evidence="18" key="1">
    <citation type="submission" date="2014-03" db="EMBL/GenBank/DDBJ databases">
        <authorList>
            <person name="Aksoy S."/>
            <person name="Warren W."/>
            <person name="Wilson R.K."/>
        </authorList>
    </citation>
    <scope>NUCLEOTIDE SEQUENCE [LARGE SCALE GENOMIC DNA]</scope>
    <source>
        <strain evidence="18">IAEA</strain>
    </source>
</reference>
<dbReference type="GO" id="GO:0007283">
    <property type="term" value="P:spermatogenesis"/>
    <property type="evidence" value="ECO:0007669"/>
    <property type="project" value="UniProtKB-KW"/>
</dbReference>
<dbReference type="PROSITE" id="PS51194">
    <property type="entry name" value="HELICASE_CTER"/>
    <property type="match status" value="1"/>
</dbReference>
<dbReference type="Proteomes" id="UP000091820">
    <property type="component" value="Unassembled WGS sequence"/>
</dbReference>
<dbReference type="Gene3D" id="2.40.50.90">
    <property type="match status" value="1"/>
</dbReference>
<dbReference type="GO" id="GO:0003724">
    <property type="term" value="F:RNA helicase activity"/>
    <property type="evidence" value="ECO:0007669"/>
    <property type="project" value="UniProtKB-EC"/>
</dbReference>
<feature type="compositionally biased region" description="Polar residues" evidence="14">
    <location>
        <begin position="1363"/>
        <end position="1390"/>
    </location>
</feature>
<reference evidence="17" key="2">
    <citation type="submission" date="2020-05" db="UniProtKB">
        <authorList>
            <consortium name="EnsemblMetazoa"/>
        </authorList>
    </citation>
    <scope>IDENTIFICATION</scope>
    <source>
        <strain evidence="17">IAEA</strain>
    </source>
</reference>
<dbReference type="InterPro" id="IPR035437">
    <property type="entry name" value="SNase_OB-fold_sf"/>
</dbReference>
<dbReference type="GO" id="GO:0005737">
    <property type="term" value="C:cytoplasm"/>
    <property type="evidence" value="ECO:0007669"/>
    <property type="project" value="UniProtKB-ARBA"/>
</dbReference>
<dbReference type="Pfam" id="PF00270">
    <property type="entry name" value="DEAD"/>
    <property type="match status" value="1"/>
</dbReference>
<dbReference type="Gene3D" id="3.40.50.300">
    <property type="entry name" value="P-loop containing nucleotide triphosphate hydrolases"/>
    <property type="match status" value="2"/>
</dbReference>
<feature type="compositionally biased region" description="Basic residues" evidence="14">
    <location>
        <begin position="499"/>
        <end position="512"/>
    </location>
</feature>
<dbReference type="PANTHER" id="PTHR22655:SF2">
    <property type="entry name" value="ATP-DEPENDENT RNA HELICASE TDRD12-RELATED"/>
    <property type="match status" value="1"/>
</dbReference>
<sequence>MQKEISIVVTHFINPHLFWYYEIRDYPELQDVEQRLQICKKIEARDFVLLKCGEKLAVNYMPWNKFIRAETLYEVKTEDEFIVWALDYGFPFRTKKGHVRRLPKEINDRIDRIRCGGVANILPAEIEYNHMEGNLVMVKKDNWSQKACDILEKFIMDAISISFIEEFQSIDNHYWGRLIVGNHKIKTFNVHEPLISNKFALEETKNFKNIILELETIKAPRYFSNNGKLIIKYNDIKDGRTELCKVDGSATTVDEYTRRKVEAWRARNKRQNNSIDSISILESNSSMENLDDVTFDDSVSARCEKIQTSPKTKMNVGIFVQESVTQKCHENDPEVKAKNLKSLTKSRNRLGSPATEKNSFCETSFNLQSLNSTNTDKQYMSKGSNLTTHDEESTSCLKLEFFEEITQKNCKENLPNQYDDFTVVPGGFDFSRLNSYRNEKSHWHRKKTTRFDNSIIKPRTQNQSTKPSPPLIVQKLLKENNFANISSTTSPTTVSTKISKTHSKFGKKRRKLKPPETQFDKIDKILQNAERAKQLGDDNIVDLKYPNTSYKFKELSRNSLLDLQIDSNNLNSSSNSRALLENRAIKNKSKIDSNNNKNLKIVKYNEQQFDSIVYIKKKQIIPAVKGEKQMQAPKLEVLAHSNIPLHPLKAVNEAQFLPQIHKEMLHMGINKIYRIQVFAWSHLLRNNSVFIINPSQSGKTWSYLPALCNDVYYDVNSMKSTYGPVAIVLVASTKHVEEVVGHCQRLLCSLKDEAPGIVASFGLRNFVDTKIKLLNSCGMLVTTPSSLLRLFKDNENESLFDAKRLRRVVIDDIDIILSRAPEDFQTALKTILKMCRKPKAKTLKAQIVVTSRCWDFWFVKLMRLSDQPLLLIGDFLEATIYGRVELSVKLRSKLEKEEVIRNFLKKCNETVDNRTMIICNEDAEVKRMMELLREHGYPTIGYYSCSTEAERLIINEWKHKVSNQILVCTDDGLPELQIQNARHLIHYSMPNSWTQFTTRFAVLVKSYDNVLTDNFRCIQNSKKNRSLILLDEHNNLQLPRLVYFMHMHHQTVHPNIQAVTKRLLNTRETQRICKGVQLCSEVLEFGECEEPRCNKRHEITSLDVVSENDDIPMHGEIRIHILKLFSPTHYTARLLEHKPPHDKQWYEVRRSHEAAVFAVQLNLYYHNMHNRVQHWPPKIGDMCIYRYSNIYRRARIVDVPIAIESVNVIQDSLELALKLIDDGIMITAVRSNEIFHCDEKFKEFPHQAMDIRLMNMIPYDNERVWDSKTTKKVQNWIMDGIKANHVVQCSVNFALASTIWINNLVVMEKLDTIGIYREIIHLKSNLIANKFALPYKGDRKSVRDIASESGLLKLPLSISENSMNCTSTSSRDSTNINEGETSRQVNANFKNNREKRFNSIDEEHGKETTTQDKPENEPETFNKTVSFGKETWSEIPLNKFVKVELGDEGENGNWENMFVQLIDETFARKFDQLIELINKHVENIKTTDNHPKIYDFQRLHNCIIKHNNLYLRAKVHCVFGKEINERLYRFFLCDYACFINVKSENLYEDFFYETTDEIVNFIPYQAIHCNLAGIQWDRFTKRYKVTKEFLYVYAVQENSKTNNTIVNLCKFPINSYMVLLYECEEKDDFTHASLFNKMLLDNSVAVADPDTKHFLNAKIDLEVNKLNEINPQHEIIGRLLECIQKCKELDEADLMECEKQETEIFEGTTETPHKPKSINELPEQVDRKNTSKTASSSQHKRSMPFLKVLYKRPKVTWHQRGYLIFLSIHVPDVKDYYLKVTENQLYFAANIHGDEHVLILNLLGVVKPKLVSHELCGLNVIVHLVKSVHMIWPRLLKDPTKVSWLMYDYDYLDVRETDRINQLSSVTQPAPIDNSDSDNDSEKDLFHTYNPIDKNEDDADPFSKFFS</sequence>
<dbReference type="InterPro" id="IPR027417">
    <property type="entry name" value="P-loop_NTPase"/>
</dbReference>
<dbReference type="PROSITE" id="PS51203">
    <property type="entry name" value="CS"/>
    <property type="match status" value="1"/>
</dbReference>
<dbReference type="GO" id="GO:0016787">
    <property type="term" value="F:hydrolase activity"/>
    <property type="evidence" value="ECO:0007669"/>
    <property type="project" value="UniProtKB-KW"/>
</dbReference>
<keyword evidence="5" id="KW-0547">Nucleotide-binding</keyword>
<dbReference type="GO" id="GO:0051321">
    <property type="term" value="P:meiotic cell cycle"/>
    <property type="evidence" value="ECO:0007669"/>
    <property type="project" value="UniProtKB-KW"/>
</dbReference>
<dbReference type="InterPro" id="IPR007052">
    <property type="entry name" value="CS_dom"/>
</dbReference>
<dbReference type="GO" id="GO:0003676">
    <property type="term" value="F:nucleic acid binding"/>
    <property type="evidence" value="ECO:0007669"/>
    <property type="project" value="InterPro"/>
</dbReference>
<evidence type="ECO:0000313" key="18">
    <source>
        <dbReference type="Proteomes" id="UP000091820"/>
    </source>
</evidence>
<dbReference type="PANTHER" id="PTHR22655">
    <property type="entry name" value="ATP-DEPENDENT RNA HELICASE TDRD12-RELATED"/>
    <property type="match status" value="1"/>
</dbReference>
<evidence type="ECO:0000256" key="3">
    <source>
        <dbReference type="ARBA" id="ARBA00022473"/>
    </source>
</evidence>
<dbReference type="SUPFAM" id="SSF52540">
    <property type="entry name" value="P-loop containing nucleoside triphosphate hydrolases"/>
    <property type="match status" value="2"/>
</dbReference>
<dbReference type="STRING" id="37001.A0A1A9W0T4"/>
<dbReference type="Pfam" id="PF00567">
    <property type="entry name" value="TUDOR"/>
    <property type="match status" value="1"/>
</dbReference>
<keyword evidence="3" id="KW-0217">Developmental protein</keyword>
<dbReference type="EC" id="3.6.4.13" evidence="1"/>
<dbReference type="SUPFAM" id="SSF63748">
    <property type="entry name" value="Tudor/PWWP/MBT"/>
    <property type="match status" value="2"/>
</dbReference>
<evidence type="ECO:0000256" key="7">
    <source>
        <dbReference type="ARBA" id="ARBA00022801"/>
    </source>
</evidence>
<evidence type="ECO:0000256" key="11">
    <source>
        <dbReference type="ARBA" id="ARBA00023158"/>
    </source>
</evidence>
<evidence type="ECO:0000256" key="10">
    <source>
        <dbReference type="ARBA" id="ARBA00022871"/>
    </source>
</evidence>
<dbReference type="Gene3D" id="2.60.40.790">
    <property type="match status" value="1"/>
</dbReference>
<evidence type="ECO:0000256" key="2">
    <source>
        <dbReference type="ARBA" id="ARBA00013352"/>
    </source>
</evidence>
<keyword evidence="7" id="KW-0378">Hydrolase</keyword>
<dbReference type="Pfam" id="PF00271">
    <property type="entry name" value="Helicase_C"/>
    <property type="match status" value="1"/>
</dbReference>
<dbReference type="GO" id="GO:0031047">
    <property type="term" value="P:regulatory ncRNA-mediated gene silencing"/>
    <property type="evidence" value="ECO:0007669"/>
    <property type="project" value="UniProtKB-KW"/>
</dbReference>
<dbReference type="InterPro" id="IPR011545">
    <property type="entry name" value="DEAD/DEAH_box_helicase_dom"/>
</dbReference>
<evidence type="ECO:0000259" key="16">
    <source>
        <dbReference type="PROSITE" id="PS51203"/>
    </source>
</evidence>
<comment type="catalytic activity">
    <reaction evidence="13">
        <text>ATP + H2O = ADP + phosphate + H(+)</text>
        <dbReference type="Rhea" id="RHEA:13065"/>
        <dbReference type="ChEBI" id="CHEBI:15377"/>
        <dbReference type="ChEBI" id="CHEBI:15378"/>
        <dbReference type="ChEBI" id="CHEBI:30616"/>
        <dbReference type="ChEBI" id="CHEBI:43474"/>
        <dbReference type="ChEBI" id="CHEBI:456216"/>
        <dbReference type="EC" id="3.6.4.13"/>
    </reaction>
</comment>
<dbReference type="InterPro" id="IPR008978">
    <property type="entry name" value="HSP20-like_chaperone"/>
</dbReference>
<keyword evidence="12" id="KW-0469">Meiosis</keyword>
<feature type="domain" description="CS" evidence="16">
    <location>
        <begin position="1750"/>
        <end position="1836"/>
    </location>
</feature>
<dbReference type="SUPFAM" id="SSF49764">
    <property type="entry name" value="HSP20-like chaperones"/>
    <property type="match status" value="1"/>
</dbReference>
<feature type="region of interest" description="Disordered" evidence="14">
    <location>
        <begin position="487"/>
        <end position="514"/>
    </location>
</feature>
<feature type="compositionally biased region" description="Basic and acidic residues" evidence="14">
    <location>
        <begin position="1391"/>
        <end position="1416"/>
    </location>
</feature>
<feature type="compositionally biased region" description="Low complexity" evidence="14">
    <location>
        <begin position="487"/>
        <end position="498"/>
    </location>
</feature>
<name>A0A1A9W0T4_9MUSC</name>
<feature type="region of interest" description="Disordered" evidence="14">
    <location>
        <begin position="1363"/>
        <end position="1421"/>
    </location>
</feature>
<evidence type="ECO:0000256" key="12">
    <source>
        <dbReference type="ARBA" id="ARBA00023254"/>
    </source>
</evidence>
<feature type="region of interest" description="Disordered" evidence="14">
    <location>
        <begin position="1705"/>
        <end position="1739"/>
    </location>
</feature>
<keyword evidence="10" id="KW-0744">Spermatogenesis</keyword>
<evidence type="ECO:0000259" key="15">
    <source>
        <dbReference type="PROSITE" id="PS51194"/>
    </source>
</evidence>
<evidence type="ECO:0000256" key="8">
    <source>
        <dbReference type="ARBA" id="ARBA00022806"/>
    </source>
</evidence>
<evidence type="ECO:0000256" key="13">
    <source>
        <dbReference type="ARBA" id="ARBA00047984"/>
    </source>
</evidence>
<keyword evidence="8" id="KW-0347">Helicase</keyword>
<dbReference type="InterPro" id="IPR001650">
    <property type="entry name" value="Helicase_C-like"/>
</dbReference>
<evidence type="ECO:0000313" key="17">
    <source>
        <dbReference type="EnsemblMetazoa" id="GBRI002245-PA"/>
    </source>
</evidence>
<evidence type="ECO:0000256" key="1">
    <source>
        <dbReference type="ARBA" id="ARBA00012552"/>
    </source>
</evidence>
<evidence type="ECO:0000256" key="14">
    <source>
        <dbReference type="SAM" id="MobiDB-lite"/>
    </source>
</evidence>
<evidence type="ECO:0000256" key="6">
    <source>
        <dbReference type="ARBA" id="ARBA00022782"/>
    </source>
</evidence>
<keyword evidence="9" id="KW-0067">ATP-binding</keyword>
<dbReference type="CDD" id="cd20435">
    <property type="entry name" value="Tudor_TDRD12_rpt2"/>
    <property type="match status" value="1"/>
</dbReference>
<protein>
    <recommendedName>
        <fullName evidence="2">Probable ATP-dependent RNA helicase spindle-E</fullName>
        <ecNumber evidence="1">3.6.4.13</ecNumber>
    </recommendedName>
</protein>
<dbReference type="VEuPathDB" id="VectorBase:GBRI002245"/>
<evidence type="ECO:0000256" key="4">
    <source>
        <dbReference type="ARBA" id="ARBA00022737"/>
    </source>
</evidence>
<evidence type="ECO:0000256" key="9">
    <source>
        <dbReference type="ARBA" id="ARBA00022840"/>
    </source>
</evidence>
<dbReference type="EnsemblMetazoa" id="GBRI002245-RA">
    <property type="protein sequence ID" value="GBRI002245-PA"/>
    <property type="gene ID" value="GBRI002245"/>
</dbReference>
<keyword evidence="11" id="KW-0943">RNA-mediated gene silencing</keyword>
<keyword evidence="6" id="KW-0221">Differentiation</keyword>
<accession>A0A1A9W0T4</accession>
<proteinExistence type="predicted"/>
<feature type="region of interest" description="Disordered" evidence="14">
    <location>
        <begin position="1864"/>
        <end position="1907"/>
    </location>
</feature>
<feature type="domain" description="Helicase C-terminal" evidence="15">
    <location>
        <begin position="899"/>
        <end position="1060"/>
    </location>
</feature>
<keyword evidence="4" id="KW-0677">Repeat</keyword>
<dbReference type="GO" id="GO:0042078">
    <property type="term" value="P:germ-line stem cell division"/>
    <property type="evidence" value="ECO:0007669"/>
    <property type="project" value="TreeGrafter"/>
</dbReference>
<dbReference type="InterPro" id="IPR002999">
    <property type="entry name" value="Tudor"/>
</dbReference>
<organism evidence="17 18">
    <name type="scientific">Glossina brevipalpis</name>
    <dbReference type="NCBI Taxonomy" id="37001"/>
    <lineage>
        <taxon>Eukaryota</taxon>
        <taxon>Metazoa</taxon>
        <taxon>Ecdysozoa</taxon>
        <taxon>Arthropoda</taxon>
        <taxon>Hexapoda</taxon>
        <taxon>Insecta</taxon>
        <taxon>Pterygota</taxon>
        <taxon>Neoptera</taxon>
        <taxon>Endopterygota</taxon>
        <taxon>Diptera</taxon>
        <taxon>Brachycera</taxon>
        <taxon>Muscomorpha</taxon>
        <taxon>Hippoboscoidea</taxon>
        <taxon>Glossinidae</taxon>
        <taxon>Glossina</taxon>
    </lineage>
</organism>